<dbReference type="SUPFAM" id="SSF101874">
    <property type="entry name" value="YceI-like"/>
    <property type="match status" value="1"/>
</dbReference>
<evidence type="ECO:0000313" key="3">
    <source>
        <dbReference type="EMBL" id="RHW44709.1"/>
    </source>
</evidence>
<accession>A0A417Z251</accession>
<dbReference type="EMBL" id="QWLM01000014">
    <property type="protein sequence ID" value="RHW44709.1"/>
    <property type="molecule type" value="Genomic_DNA"/>
</dbReference>
<dbReference type="Proteomes" id="UP000285376">
    <property type="component" value="Unassembled WGS sequence"/>
</dbReference>
<reference evidence="3 4" key="1">
    <citation type="submission" date="2018-08" db="EMBL/GenBank/DDBJ databases">
        <title>Whole genome sequence analysis of Dermacoccus abyssi bacteria isolated from Deep Mariana trench Micromonospora spp reveals genes involved in the environmental adaptation and production of secondary metabolites.</title>
        <authorList>
            <person name="Abdel-Mageed W.M."/>
            <person name="Lehri B."/>
            <person name="Nouioui I."/>
            <person name="Goodfellow I."/>
            <person name="Jaspars M."/>
            <person name="Karlyshev A."/>
        </authorList>
    </citation>
    <scope>NUCLEOTIDE SEQUENCE [LARGE SCALE GENOMIC DNA]</scope>
    <source>
        <strain evidence="3 4">MT1.1</strain>
    </source>
</reference>
<dbReference type="AlphaFoldDB" id="A0A417Z251"/>
<dbReference type="SMART" id="SM00867">
    <property type="entry name" value="YceI"/>
    <property type="match status" value="1"/>
</dbReference>
<dbReference type="PANTHER" id="PTHR34406">
    <property type="entry name" value="PROTEIN YCEI"/>
    <property type="match status" value="1"/>
</dbReference>
<dbReference type="InterPro" id="IPR036761">
    <property type="entry name" value="TTHA0802/YceI-like_sf"/>
</dbReference>
<evidence type="ECO:0000256" key="1">
    <source>
        <dbReference type="ARBA" id="ARBA00008812"/>
    </source>
</evidence>
<protein>
    <submittedName>
        <fullName evidence="3">Polyisoprenoid-binding protein</fullName>
    </submittedName>
</protein>
<dbReference type="Pfam" id="PF04264">
    <property type="entry name" value="YceI"/>
    <property type="match status" value="1"/>
</dbReference>
<comment type="caution">
    <text evidence="3">The sequence shown here is derived from an EMBL/GenBank/DDBJ whole genome shotgun (WGS) entry which is preliminary data.</text>
</comment>
<gene>
    <name evidence="3" type="ORF">D1832_11695</name>
</gene>
<evidence type="ECO:0000259" key="2">
    <source>
        <dbReference type="SMART" id="SM00867"/>
    </source>
</evidence>
<dbReference type="RefSeq" id="WP_118914211.1">
    <property type="nucleotide sequence ID" value="NZ_CBCRVH010000014.1"/>
</dbReference>
<dbReference type="Gene3D" id="2.40.128.110">
    <property type="entry name" value="Lipid/polyisoprenoid-binding, YceI-like"/>
    <property type="match status" value="1"/>
</dbReference>
<comment type="similarity">
    <text evidence="1">Belongs to the UPF0312 family.</text>
</comment>
<proteinExistence type="inferred from homology"/>
<dbReference type="InterPro" id="IPR007372">
    <property type="entry name" value="Lipid/polyisoprenoid-bd_YceI"/>
</dbReference>
<feature type="domain" description="Lipid/polyisoprenoid-binding YceI-like" evidence="2">
    <location>
        <begin position="11"/>
        <end position="174"/>
    </location>
</feature>
<evidence type="ECO:0000313" key="4">
    <source>
        <dbReference type="Proteomes" id="UP000285376"/>
    </source>
</evidence>
<sequence>MVSLNDIAPGTWNIDADHTEIGFVARHLAVTKVKGRFTDVSVNAEVAEDRKNSTLEFTVQTASVQTRNADRDAHLKSADFFDVEQYPTMTFKATNIGDDTITGDLTIKDVTKPVTFDYEFNGISDDPWGGTRAGFEAQGEINRKDFGLSFDAAAPGGNALVSDKIKINLDLEFVKA</sequence>
<name>A0A417Z251_9MICO</name>
<organism evidence="3 4">
    <name type="scientific">Dermacoccus abyssi</name>
    <dbReference type="NCBI Taxonomy" id="322596"/>
    <lineage>
        <taxon>Bacteria</taxon>
        <taxon>Bacillati</taxon>
        <taxon>Actinomycetota</taxon>
        <taxon>Actinomycetes</taxon>
        <taxon>Micrococcales</taxon>
        <taxon>Dermacoccaceae</taxon>
        <taxon>Dermacoccus</taxon>
    </lineage>
</organism>
<dbReference type="PANTHER" id="PTHR34406:SF1">
    <property type="entry name" value="PROTEIN YCEI"/>
    <property type="match status" value="1"/>
</dbReference>